<evidence type="ECO:0000256" key="1">
    <source>
        <dbReference type="SAM" id="MobiDB-lite"/>
    </source>
</evidence>
<dbReference type="Pfam" id="PF08457">
    <property type="entry name" value="Sfi1"/>
    <property type="match status" value="1"/>
</dbReference>
<dbReference type="InParanoid" id="F4S868"/>
<feature type="domain" description="Sfi1 spindle body" evidence="2">
    <location>
        <begin position="349"/>
        <end position="593"/>
    </location>
</feature>
<dbReference type="RefSeq" id="XP_007417592.1">
    <property type="nucleotide sequence ID" value="XM_007417530.1"/>
</dbReference>
<dbReference type="AlphaFoldDB" id="F4S868"/>
<feature type="region of interest" description="Disordered" evidence="1">
    <location>
        <begin position="109"/>
        <end position="147"/>
    </location>
</feature>
<dbReference type="STRING" id="747676.F4S868"/>
<keyword evidence="4" id="KW-1185">Reference proteome</keyword>
<evidence type="ECO:0000259" key="2">
    <source>
        <dbReference type="Pfam" id="PF08457"/>
    </source>
</evidence>
<reference evidence="4" key="1">
    <citation type="journal article" date="2011" name="Proc. Natl. Acad. Sci. U.S.A.">
        <title>Obligate biotrophy features unraveled by the genomic analysis of rust fungi.</title>
        <authorList>
            <person name="Duplessis S."/>
            <person name="Cuomo C.A."/>
            <person name="Lin Y.-C."/>
            <person name="Aerts A."/>
            <person name="Tisserant E."/>
            <person name="Veneault-Fourrey C."/>
            <person name="Joly D.L."/>
            <person name="Hacquard S."/>
            <person name="Amselem J."/>
            <person name="Cantarel B.L."/>
            <person name="Chiu R."/>
            <person name="Coutinho P.M."/>
            <person name="Feau N."/>
            <person name="Field M."/>
            <person name="Frey P."/>
            <person name="Gelhaye E."/>
            <person name="Goldberg J."/>
            <person name="Grabherr M.G."/>
            <person name="Kodira C.D."/>
            <person name="Kohler A."/>
            <person name="Kuees U."/>
            <person name="Lindquist E.A."/>
            <person name="Lucas S.M."/>
            <person name="Mago R."/>
            <person name="Mauceli E."/>
            <person name="Morin E."/>
            <person name="Murat C."/>
            <person name="Pangilinan J.L."/>
            <person name="Park R."/>
            <person name="Pearson M."/>
            <person name="Quesneville H."/>
            <person name="Rouhier N."/>
            <person name="Sakthikumar S."/>
            <person name="Salamov A.A."/>
            <person name="Schmutz J."/>
            <person name="Selles B."/>
            <person name="Shapiro H."/>
            <person name="Tanguay P."/>
            <person name="Tuskan G.A."/>
            <person name="Henrissat B."/>
            <person name="Van de Peer Y."/>
            <person name="Rouze P."/>
            <person name="Ellis J.G."/>
            <person name="Dodds P.N."/>
            <person name="Schein J.E."/>
            <person name="Zhong S."/>
            <person name="Hamelin R.C."/>
            <person name="Grigoriev I.V."/>
            <person name="Szabo L.J."/>
            <person name="Martin F."/>
        </authorList>
    </citation>
    <scope>NUCLEOTIDE SEQUENCE [LARGE SCALE GENOMIC DNA]</scope>
    <source>
        <strain evidence="4">98AG31 / pathotype 3-4-7</strain>
    </source>
</reference>
<proteinExistence type="predicted"/>
<evidence type="ECO:0000313" key="3">
    <source>
        <dbReference type="EMBL" id="EGF99134.1"/>
    </source>
</evidence>
<protein>
    <recommendedName>
        <fullName evidence="2">Sfi1 spindle body domain-containing protein</fullName>
    </recommendedName>
</protein>
<gene>
    <name evidence="3" type="ORF">MELLADRAFT_118359</name>
</gene>
<accession>F4S868</accession>
<dbReference type="InterPro" id="IPR013665">
    <property type="entry name" value="Sfi1_dom"/>
</dbReference>
<dbReference type="Proteomes" id="UP000001072">
    <property type="component" value="Unassembled WGS sequence"/>
</dbReference>
<dbReference type="HOGENOM" id="CLU_012263_0_0_1"/>
<dbReference type="EMBL" id="GL883163">
    <property type="protein sequence ID" value="EGF99134.1"/>
    <property type="molecule type" value="Genomic_DNA"/>
</dbReference>
<dbReference type="KEGG" id="mlr:MELLADRAFT_118359"/>
<organism evidence="4">
    <name type="scientific">Melampsora larici-populina (strain 98AG31 / pathotype 3-4-7)</name>
    <name type="common">Poplar leaf rust fungus</name>
    <dbReference type="NCBI Taxonomy" id="747676"/>
    <lineage>
        <taxon>Eukaryota</taxon>
        <taxon>Fungi</taxon>
        <taxon>Dikarya</taxon>
        <taxon>Basidiomycota</taxon>
        <taxon>Pucciniomycotina</taxon>
        <taxon>Pucciniomycetes</taxon>
        <taxon>Pucciniales</taxon>
        <taxon>Melampsoraceae</taxon>
        <taxon>Melampsora</taxon>
    </lineage>
</organism>
<name>F4S868_MELLP</name>
<dbReference type="VEuPathDB" id="FungiDB:MELLADRAFT_118359"/>
<dbReference type="OrthoDB" id="1933281at2759"/>
<evidence type="ECO:0000313" key="4">
    <source>
        <dbReference type="Proteomes" id="UP000001072"/>
    </source>
</evidence>
<dbReference type="GeneID" id="18926211"/>
<dbReference type="eggNOG" id="ENOG502SBSN">
    <property type="taxonomic scope" value="Eukaryota"/>
</dbReference>
<feature type="compositionally biased region" description="Polar residues" evidence="1">
    <location>
        <begin position="113"/>
        <end position="124"/>
    </location>
</feature>
<sequence>MDALRGLSKKASSSSLSQFLDLPKLEFDVLTKIVALTPANTTTFNALLEPYHEVLKQYDIDHRSDEKIYTLLLKLSLVPGSNWRQKWHLITQERQFSPVEAKGAHRVHAGDLPQQQTQHLNRNVRNGPMKNDAESATGPVSNRSRLPNMKRAMERLDVDAVGLSRTAKSNVSPGLMQATPRKSVHFLPSALNHLSNPKPTRKPETVMPLQVASNTPHLVDKINILAHTWRHQQTLRKTFFHWKWNLDRWRRVGKEVQRVRGLLDLSAPYEQWKSKQRAIKLQLVTVERVCRIRLLMKSLDCWRQLTIKKCDERLQFFRLQACDEVQRNRNQVLMGEVLIRLKNAEKSTMERRDYNIGRYVIRYWVILERGRFLEHIRDTRCLQYHIGVWVAERRGIQSRLQAMHTLHIEHRSMKALRTAWLSWHQRLRDARQAEKIAEEWCRAKTLQHFLRTMKICSEQIAARYIESHQIRIHLTRHRLIKIWRKKTRKKRVARWLQMCKRRRVQEWYNLWIKLYRQKKYEVIALQKLHTMARLRICRTAFEVWHFNAIFVIDCDLKAMQVFRRRTIHTYTVRWAARKHDLSDSIEIALHFSARNEYVAKKQLFLYWLSLTRRLRENQVRLDRQLSNERNRLLCNALKWWREVLCERRLTDTENAVRSRGEKIYKSRTLQTWIARSGLITILRSSRKSCALAHLQIWRTTTREKLDRMMATKIDHENLSKVYFARWLQNFLDIKASKMINRFRYPTTLKRGLSYMSGNQHHVETDEEIAPGPGDSLMMTGTYQANGYNSTLSSLMQRPNRF</sequence>